<gene>
    <name evidence="2" type="ORF">UFOVP114_49</name>
</gene>
<accession>A0A6J5L1C7</accession>
<protein>
    <submittedName>
        <fullName evidence="2">Uncharacterized protein</fullName>
    </submittedName>
</protein>
<evidence type="ECO:0000313" key="2">
    <source>
        <dbReference type="EMBL" id="CAB4128628.1"/>
    </source>
</evidence>
<name>A0A6J5L1C7_9CAUD</name>
<reference evidence="2" key="1">
    <citation type="submission" date="2020-04" db="EMBL/GenBank/DDBJ databases">
        <authorList>
            <person name="Chiriac C."/>
            <person name="Salcher M."/>
            <person name="Ghai R."/>
            <person name="Kavagutti S V."/>
        </authorList>
    </citation>
    <scope>NUCLEOTIDE SEQUENCE</scope>
</reference>
<evidence type="ECO:0000256" key="1">
    <source>
        <dbReference type="SAM" id="MobiDB-lite"/>
    </source>
</evidence>
<organism evidence="2">
    <name type="scientific">uncultured Caudovirales phage</name>
    <dbReference type="NCBI Taxonomy" id="2100421"/>
    <lineage>
        <taxon>Viruses</taxon>
        <taxon>Duplodnaviria</taxon>
        <taxon>Heunggongvirae</taxon>
        <taxon>Uroviricota</taxon>
        <taxon>Caudoviricetes</taxon>
        <taxon>Peduoviridae</taxon>
        <taxon>Maltschvirus</taxon>
        <taxon>Maltschvirus maltsch</taxon>
    </lineage>
</organism>
<feature type="region of interest" description="Disordered" evidence="1">
    <location>
        <begin position="133"/>
        <end position="159"/>
    </location>
</feature>
<sequence length="159" mass="17712">MTDTMDLRQVGKPRAPKDKAPDLIGSELEIQLTYPAPDGQTHKGALVSRIMSPAERQAFARGCAVEAQGPWEFMPPEQQRRIRALVCVAIQIREPPEWFAKWAVVDDYLLFAIWEQCVEHEARYLRRIDSEGNPRPGRPGLVVRSALSAPDPKPTGGAA</sequence>
<feature type="region of interest" description="Disordered" evidence="1">
    <location>
        <begin position="1"/>
        <end position="21"/>
    </location>
</feature>
<proteinExistence type="predicted"/>
<dbReference type="EMBL" id="LR796230">
    <property type="protein sequence ID" value="CAB4128628.1"/>
    <property type="molecule type" value="Genomic_DNA"/>
</dbReference>